<dbReference type="EMBL" id="WSEM01000001">
    <property type="protein sequence ID" value="MVQ33058.1"/>
    <property type="molecule type" value="Genomic_DNA"/>
</dbReference>
<protein>
    <submittedName>
        <fullName evidence="1">Uncharacterized protein</fullName>
    </submittedName>
</protein>
<dbReference type="Proteomes" id="UP000467637">
    <property type="component" value="Unassembled WGS sequence"/>
</dbReference>
<organism evidence="1 2">
    <name type="scientific">Paenibacillus anseongense</name>
    <dbReference type="NCBI Taxonomy" id="2682845"/>
    <lineage>
        <taxon>Bacteria</taxon>
        <taxon>Bacillati</taxon>
        <taxon>Bacillota</taxon>
        <taxon>Bacilli</taxon>
        <taxon>Bacillales</taxon>
        <taxon>Paenibacillaceae</taxon>
        <taxon>Paenibacillus</taxon>
    </lineage>
</organism>
<comment type="caution">
    <text evidence="1">The sequence shown here is derived from an EMBL/GenBank/DDBJ whole genome shotgun (WGS) entry which is preliminary data.</text>
</comment>
<accession>A0ABW9U2A5</accession>
<evidence type="ECO:0000313" key="2">
    <source>
        <dbReference type="Proteomes" id="UP000467637"/>
    </source>
</evidence>
<sequence>MRFYYVDKKGTQKEVPANVEMIHGVSTTSGTIGKADGKSENIAEKLSFYVGTKEQWDQARPYKEL</sequence>
<keyword evidence="2" id="KW-1185">Reference proteome</keyword>
<reference evidence="1 2" key="1">
    <citation type="submission" date="2019-12" db="EMBL/GenBank/DDBJ databases">
        <authorList>
            <person name="Huq M.A."/>
        </authorList>
    </citation>
    <scope>NUCLEOTIDE SEQUENCE [LARGE SCALE GENOMIC DNA]</scope>
    <source>
        <strain evidence="1 2">MAH-34</strain>
    </source>
</reference>
<name>A0ABW9U2A5_9BACL</name>
<gene>
    <name evidence="1" type="ORF">GON05_00185</name>
</gene>
<proteinExistence type="predicted"/>
<evidence type="ECO:0000313" key="1">
    <source>
        <dbReference type="EMBL" id="MVQ33058.1"/>
    </source>
</evidence>
<dbReference type="RefSeq" id="WP_157317256.1">
    <property type="nucleotide sequence ID" value="NZ_WSEM01000001.1"/>
</dbReference>